<keyword evidence="8 11" id="KW-0460">Magnesium</keyword>
<dbReference type="InterPro" id="IPR002319">
    <property type="entry name" value="Phenylalanyl-tRNA_Synthase"/>
</dbReference>
<comment type="subunit">
    <text evidence="11">Tetramer of two alpha and two beta subunits.</text>
</comment>
<keyword evidence="7 11" id="KW-0067">ATP-binding</keyword>
<comment type="subcellular location">
    <subcellularLocation>
        <location evidence="1 11">Cytoplasm</location>
    </subcellularLocation>
</comment>
<evidence type="ECO:0000256" key="8">
    <source>
        <dbReference type="ARBA" id="ARBA00022842"/>
    </source>
</evidence>
<evidence type="ECO:0000256" key="4">
    <source>
        <dbReference type="ARBA" id="ARBA00022598"/>
    </source>
</evidence>
<dbReference type="CDD" id="cd00090">
    <property type="entry name" value="HTH_ARSR"/>
    <property type="match status" value="1"/>
</dbReference>
<accession>A0A650CNI5</accession>
<dbReference type="InterPro" id="IPR011991">
    <property type="entry name" value="ArsR-like_HTH"/>
</dbReference>
<comment type="similarity">
    <text evidence="2 11">Belongs to the class-II aminoacyl-tRNA synthetase family. Phe-tRNA synthetase alpha subunit type 2 subfamily.</text>
</comment>
<organism evidence="13 14">
    <name type="scientific">Stygiolobus azoricus</name>
    <dbReference type="NCBI Taxonomy" id="41675"/>
    <lineage>
        <taxon>Archaea</taxon>
        <taxon>Thermoproteota</taxon>
        <taxon>Thermoprotei</taxon>
        <taxon>Sulfolobales</taxon>
        <taxon>Sulfolobaceae</taxon>
        <taxon>Stygiolobus</taxon>
    </lineage>
</organism>
<dbReference type="Pfam" id="PF01978">
    <property type="entry name" value="TrmB"/>
    <property type="match status" value="1"/>
</dbReference>
<feature type="binding site" evidence="11">
    <location>
        <position position="389"/>
    </location>
    <ligand>
        <name>L-phenylalanine</name>
        <dbReference type="ChEBI" id="CHEBI:58095"/>
    </ligand>
</feature>
<dbReference type="InterPro" id="IPR036390">
    <property type="entry name" value="WH_DNA-bd_sf"/>
</dbReference>
<dbReference type="HAMAP" id="MF_00282">
    <property type="entry name" value="Phe_tRNA_synth_alpha2"/>
    <property type="match status" value="1"/>
</dbReference>
<dbReference type="CDD" id="cd00496">
    <property type="entry name" value="PheRS_alpha_core"/>
    <property type="match status" value="1"/>
</dbReference>
<dbReference type="AlphaFoldDB" id="A0A650CNI5"/>
<dbReference type="Proteomes" id="UP000423396">
    <property type="component" value="Chromosome"/>
</dbReference>
<evidence type="ECO:0000256" key="5">
    <source>
        <dbReference type="ARBA" id="ARBA00022723"/>
    </source>
</evidence>
<dbReference type="GO" id="GO:0005524">
    <property type="term" value="F:ATP binding"/>
    <property type="evidence" value="ECO:0007669"/>
    <property type="project" value="UniProtKB-UniRule"/>
</dbReference>
<evidence type="ECO:0000256" key="7">
    <source>
        <dbReference type="ARBA" id="ARBA00022840"/>
    </source>
</evidence>
<evidence type="ECO:0000256" key="11">
    <source>
        <dbReference type="HAMAP-Rule" id="MF_00282"/>
    </source>
</evidence>
<dbReference type="PANTHER" id="PTHR11538:SF40">
    <property type="entry name" value="PHENYLALANINE--TRNA LIGASE ALPHA SUBUNIT"/>
    <property type="match status" value="1"/>
</dbReference>
<dbReference type="NCBIfam" id="NF003210">
    <property type="entry name" value="PRK04172.1"/>
    <property type="match status" value="1"/>
</dbReference>
<gene>
    <name evidence="11" type="primary">pheS</name>
    <name evidence="13" type="ORF">D1868_05005</name>
</gene>
<feature type="binding site" evidence="11">
    <location>
        <position position="310"/>
    </location>
    <ligand>
        <name>L-phenylalanine</name>
        <dbReference type="ChEBI" id="CHEBI:58095"/>
    </ligand>
</feature>
<dbReference type="GO" id="GO:0000287">
    <property type="term" value="F:magnesium ion binding"/>
    <property type="evidence" value="ECO:0007669"/>
    <property type="project" value="UniProtKB-UniRule"/>
</dbReference>
<evidence type="ECO:0000256" key="1">
    <source>
        <dbReference type="ARBA" id="ARBA00004496"/>
    </source>
</evidence>
<evidence type="ECO:0000256" key="6">
    <source>
        <dbReference type="ARBA" id="ARBA00022741"/>
    </source>
</evidence>
<dbReference type="GO" id="GO:0000049">
    <property type="term" value="F:tRNA binding"/>
    <property type="evidence" value="ECO:0007669"/>
    <property type="project" value="InterPro"/>
</dbReference>
<evidence type="ECO:0000313" key="14">
    <source>
        <dbReference type="Proteomes" id="UP000423396"/>
    </source>
</evidence>
<keyword evidence="4 11" id="KW-0436">Ligase</keyword>
<keyword evidence="5 11" id="KW-0479">Metal-binding</keyword>
<dbReference type="Pfam" id="PF01409">
    <property type="entry name" value="tRNA-synt_2d"/>
    <property type="match status" value="1"/>
</dbReference>
<dbReference type="InterPro" id="IPR004529">
    <property type="entry name" value="Phe-tRNA-synth_IIc_asu"/>
</dbReference>
<evidence type="ECO:0000256" key="3">
    <source>
        <dbReference type="ARBA" id="ARBA00022490"/>
    </source>
</evidence>
<dbReference type="PANTHER" id="PTHR11538">
    <property type="entry name" value="PHENYLALANYL-TRNA SYNTHETASE"/>
    <property type="match status" value="1"/>
</dbReference>
<dbReference type="OrthoDB" id="372178at2157"/>
<dbReference type="GO" id="GO:0006432">
    <property type="term" value="P:phenylalanyl-tRNA aminoacylation"/>
    <property type="evidence" value="ECO:0007669"/>
    <property type="project" value="UniProtKB-UniRule"/>
</dbReference>
<dbReference type="Gene3D" id="3.30.930.10">
    <property type="entry name" value="Bira Bifunctional Protein, Domain 2"/>
    <property type="match status" value="1"/>
</dbReference>
<proteinExistence type="inferred from homology"/>
<evidence type="ECO:0000256" key="10">
    <source>
        <dbReference type="ARBA" id="ARBA00023146"/>
    </source>
</evidence>
<dbReference type="GeneID" id="42798405"/>
<comment type="cofactor">
    <cofactor evidence="11">
        <name>Mg(2+)</name>
        <dbReference type="ChEBI" id="CHEBI:18420"/>
    </cofactor>
    <text evidence="11">Binds 2 magnesium ions per tetramer.</text>
</comment>
<keyword evidence="6 11" id="KW-0547">Nucleotide-binding</keyword>
<evidence type="ECO:0000256" key="2">
    <source>
        <dbReference type="ARBA" id="ARBA00006703"/>
    </source>
</evidence>
<comment type="caution">
    <text evidence="11">Lacks conserved residue(s) required for the propagation of feature annotation.</text>
</comment>
<keyword evidence="3 11" id="KW-0963">Cytoplasm</keyword>
<dbReference type="KEGG" id="sazo:D1868_05005"/>
<keyword evidence="14" id="KW-1185">Reference proteome</keyword>
<dbReference type="GO" id="GO:0004826">
    <property type="term" value="F:phenylalanine-tRNA ligase activity"/>
    <property type="evidence" value="ECO:0007669"/>
    <property type="project" value="UniProtKB-UniRule"/>
</dbReference>
<protein>
    <recommendedName>
        <fullName evidence="11">Phenylalanine--tRNA ligase alpha subunit</fullName>
        <ecNumber evidence="11">6.1.1.20</ecNumber>
    </recommendedName>
    <alternativeName>
        <fullName evidence="11">Phenylalanyl-tRNA synthetase alpha subunit</fullName>
        <shortName evidence="11">PheRS</shortName>
    </alternativeName>
</protein>
<dbReference type="GO" id="GO:0005737">
    <property type="term" value="C:cytoplasm"/>
    <property type="evidence" value="ECO:0007669"/>
    <property type="project" value="UniProtKB-SubCell"/>
</dbReference>
<feature type="binding site" evidence="11">
    <location>
        <position position="391"/>
    </location>
    <ligand>
        <name>Mg(2+)</name>
        <dbReference type="ChEBI" id="CHEBI:18420"/>
        <note>ligand shared with heterodimeric partner</note>
    </ligand>
</feature>
<name>A0A650CNI5_9CREN</name>
<dbReference type="InterPro" id="IPR045864">
    <property type="entry name" value="aa-tRNA-synth_II/BPL/LPL"/>
</dbReference>
<reference evidence="13 14" key="1">
    <citation type="submission" date="2019-10" db="EMBL/GenBank/DDBJ databases">
        <title>Genome Sequences from Six Type Strain Members of the Archaeal Family Sulfolobaceae: Acidianus ambivalens, Acidianus infernus, Metallosphaera prunae, Stygiolobus azoricus, Sulfolobus metallicus, and Sulfurisphaera ohwakuensis.</title>
        <authorList>
            <person name="Counts J.A."/>
            <person name="Kelly R.M."/>
        </authorList>
    </citation>
    <scope>NUCLEOTIDE SEQUENCE [LARGE SCALE GENOMIC DNA]</scope>
    <source>
        <strain evidence="13 14">FC6</strain>
    </source>
</reference>
<evidence type="ECO:0000313" key="13">
    <source>
        <dbReference type="EMBL" id="QGR19404.1"/>
    </source>
</evidence>
<dbReference type="InterPro" id="IPR006195">
    <property type="entry name" value="aa-tRNA-synth_II"/>
</dbReference>
<dbReference type="EC" id="6.1.1.20" evidence="11"/>
<dbReference type="InterPro" id="IPR036388">
    <property type="entry name" value="WH-like_DNA-bd_sf"/>
</dbReference>
<dbReference type="InterPro" id="IPR022917">
    <property type="entry name" value="Phe_tRNA_ligase_alpha_bac/arc"/>
</dbReference>
<comment type="catalytic activity">
    <reaction evidence="11">
        <text>tRNA(Phe) + L-phenylalanine + ATP = L-phenylalanyl-tRNA(Phe) + AMP + diphosphate + H(+)</text>
        <dbReference type="Rhea" id="RHEA:19413"/>
        <dbReference type="Rhea" id="RHEA-COMP:9668"/>
        <dbReference type="Rhea" id="RHEA-COMP:9699"/>
        <dbReference type="ChEBI" id="CHEBI:15378"/>
        <dbReference type="ChEBI" id="CHEBI:30616"/>
        <dbReference type="ChEBI" id="CHEBI:33019"/>
        <dbReference type="ChEBI" id="CHEBI:58095"/>
        <dbReference type="ChEBI" id="CHEBI:78442"/>
        <dbReference type="ChEBI" id="CHEBI:78531"/>
        <dbReference type="ChEBI" id="CHEBI:456215"/>
        <dbReference type="EC" id="6.1.1.20"/>
    </reaction>
</comment>
<evidence type="ECO:0000256" key="9">
    <source>
        <dbReference type="ARBA" id="ARBA00022917"/>
    </source>
</evidence>
<dbReference type="RefSeq" id="WP_156006141.1">
    <property type="nucleotide sequence ID" value="NZ_CP045483.1"/>
</dbReference>
<dbReference type="NCBIfam" id="TIGR00468">
    <property type="entry name" value="pheS"/>
    <property type="match status" value="1"/>
</dbReference>
<feature type="domain" description="Aminoacyl-transfer RNA synthetases class-II family profile" evidence="12">
    <location>
        <begin position="224"/>
        <end position="453"/>
    </location>
</feature>
<dbReference type="InterPro" id="IPR002831">
    <property type="entry name" value="Tscrpt_reg_TrmB_N"/>
</dbReference>
<keyword evidence="10 11" id="KW-0030">Aminoacyl-tRNA synthetase</keyword>
<keyword evidence="9 11" id="KW-0648">Protein biosynthesis</keyword>
<evidence type="ECO:0000259" key="12">
    <source>
        <dbReference type="PROSITE" id="PS50862"/>
    </source>
</evidence>
<dbReference type="Gene3D" id="1.10.10.10">
    <property type="entry name" value="Winged helix-like DNA-binding domain superfamily/Winged helix DNA-binding domain"/>
    <property type="match status" value="1"/>
</dbReference>
<feature type="binding site" evidence="11">
    <location>
        <begin position="349"/>
        <end position="351"/>
    </location>
    <ligand>
        <name>L-phenylalanine</name>
        <dbReference type="ChEBI" id="CHEBI:58095"/>
    </ligand>
</feature>
<sequence length="464" mass="53441">MLSENEIKIIEYLKTKPDRTASAEEISKALSIPISSIYSLVQLLKEKGYVRTEEKKVTKYELTEEGKLRLQNGMPEEKLIKILNGQSKKISELREVLGEELEIALGWARRKNLIKIDKDTVIPLVNDYHSPELDLLRDPSKIDNENSKQLISRKLITAKQETFLLLTLVQDIAEPTKTITYITPEILRSGEWKKIPIKEYNVEAEPPFYPLAKKHFFKEFLERLRDVMIELGFTEVNGNYVELEFYNFDLLFQAQDHPAREIHDSFMIEGKGEVKDEKLIERVKEMHKKGWKYEWDESVALRLVLRSQTTSVTSRVLSSNPKPPIRTFTIGKVFRPDSIDATHLIEFHQLDGLIIENGFTFRDLLGVLKEIFYQIGIKEIKFKPAYFPFTEPSVEVYGRIEGLGWIEMSGAGLLRPEILQAVGINSDAGAWGIGIDRLAMLLFGLKDIRLLYANSIEFLRTFTG</sequence>
<dbReference type="PROSITE" id="PS50862">
    <property type="entry name" value="AA_TRNA_LIGASE_II"/>
    <property type="match status" value="1"/>
</dbReference>
<dbReference type="SUPFAM" id="SSF46785">
    <property type="entry name" value="Winged helix' DNA-binding domain"/>
    <property type="match status" value="1"/>
</dbReference>
<dbReference type="SUPFAM" id="SSF55681">
    <property type="entry name" value="Class II aaRS and biotin synthetases"/>
    <property type="match status" value="1"/>
</dbReference>
<dbReference type="EMBL" id="CP045483">
    <property type="protein sequence ID" value="QGR19404.1"/>
    <property type="molecule type" value="Genomic_DNA"/>
</dbReference>